<feature type="compositionally biased region" description="Pro residues" evidence="1">
    <location>
        <begin position="395"/>
        <end position="407"/>
    </location>
</feature>
<feature type="compositionally biased region" description="Acidic residues" evidence="1">
    <location>
        <begin position="214"/>
        <end position="238"/>
    </location>
</feature>
<feature type="compositionally biased region" description="Basic and acidic residues" evidence="1">
    <location>
        <begin position="315"/>
        <end position="327"/>
    </location>
</feature>
<protein>
    <recommendedName>
        <fullName evidence="5">Type IV pilus biogenesis</fullName>
    </recommendedName>
</protein>
<dbReference type="Proteomes" id="UP000024836">
    <property type="component" value="Unassembled WGS sequence"/>
</dbReference>
<feature type="compositionally biased region" description="Low complexity" evidence="1">
    <location>
        <begin position="628"/>
        <end position="648"/>
    </location>
</feature>
<feature type="region of interest" description="Disordered" evidence="1">
    <location>
        <begin position="374"/>
        <end position="424"/>
    </location>
</feature>
<feature type="compositionally biased region" description="Basic and acidic residues" evidence="1">
    <location>
        <begin position="675"/>
        <end position="692"/>
    </location>
</feature>
<keyword evidence="2" id="KW-1133">Transmembrane helix</keyword>
<evidence type="ECO:0000256" key="1">
    <source>
        <dbReference type="SAM" id="MobiDB-lite"/>
    </source>
</evidence>
<gene>
    <name evidence="3" type="ORF">ATO10_14819</name>
</gene>
<dbReference type="OrthoDB" id="7870459at2"/>
<evidence type="ECO:0000313" key="4">
    <source>
        <dbReference type="Proteomes" id="UP000024836"/>
    </source>
</evidence>
<reference evidence="3 4" key="1">
    <citation type="submission" date="2013-04" db="EMBL/GenBank/DDBJ databases">
        <title>Shimia sp. 22II-S11-Z10 Genome Sequencing.</title>
        <authorList>
            <person name="Lai Q."/>
            <person name="Li G."/>
            <person name="Shao Z."/>
        </authorList>
    </citation>
    <scope>NUCLEOTIDE SEQUENCE [LARGE SCALE GENOMIC DNA]</scope>
    <source>
        <strain evidence="4">22II-S11-Z10</strain>
    </source>
</reference>
<feature type="compositionally biased region" description="Low complexity" evidence="1">
    <location>
        <begin position="693"/>
        <end position="707"/>
    </location>
</feature>
<feature type="compositionally biased region" description="Basic residues" evidence="1">
    <location>
        <begin position="380"/>
        <end position="391"/>
    </location>
</feature>
<evidence type="ECO:0008006" key="5">
    <source>
        <dbReference type="Google" id="ProtNLM"/>
    </source>
</evidence>
<feature type="transmembrane region" description="Helical" evidence="2">
    <location>
        <begin position="446"/>
        <end position="468"/>
    </location>
</feature>
<feature type="compositionally biased region" description="Pro residues" evidence="1">
    <location>
        <begin position="241"/>
        <end position="255"/>
    </location>
</feature>
<dbReference type="eggNOG" id="ENOG502Z7MY">
    <property type="taxonomic scope" value="Bacteria"/>
</dbReference>
<dbReference type="STRING" id="1461693.ATO10_14819"/>
<name>A0A058ZH66_9RHOB</name>
<sequence>MKPRFALNLSHDGIGLMHRAKGKWHVVGEVALDSADLNGDLAALRDTAAGLEPDALHSKLILPDSQILYFETEVDNGTRATRAKQVEEALDGRTPYALNELVFDFKVNDGVAQVAAVARETLDEAEAFATEHGFNPVSFVAAPQEGQFPGEPYFGETLAASDLLANGESVNRDRNPVLLSAQDAPADAEAEPESEQQQDFDFEPEFDPAPFGETEFETPEPAPEAEAEAEAEAEEETVSEPPRPAQMSPLPPPELRPSFSTRRNTNQAPKPVPSPEAPARLTLGAATGGVSRPLPGTGVTADQTPEAAPAARLVAKKESAATKDTKADTPAVSPAPASPTRKKPVLPKPSLPKVTMPKVAVPKVAVPNIKAAKEAAAKLPKPKLPKSRKATTPKPTAPPPAPKPAPLPRVTALASTTTPDHGADEADALTVFGARKAQAEPRGPRYLGLMLTVALVLVMAAVALWSALFMTREVALLPEDQPDTPAPIIAALPPEDSSSPAEIAPASEPELPPLAPLTQQDAEAIFAETGAWVLPPQAPVAPKADGLDDLYIAAIDPTIRGEDAVALPPADSLNTDQPRDPEPAPPLLGQRFDLDARGLVRPSPEGTLTPEGHKVFGGPPPVTPPARPQTDAALTPEAPTPEASAEQARLAAFKPRPRPIDLGERQERAATGGFSREELAAIKPRPRPERPEAPAGATAPADAETAPSVADEDNPMAMASSIRPKARPTDFAKTVARAQEQANATPVAAVPAASRTAPPIPTSASVAKQATFQNGINLRDLNLIGVYGGAGDRRALVRLSSGRFVKVKVGDRLDGGKVASIGDDYLTYVKGGRNRTLDMPDS</sequence>
<dbReference type="RefSeq" id="WP_035253087.1">
    <property type="nucleotide sequence ID" value="NZ_AQQY01000013.1"/>
</dbReference>
<dbReference type="AlphaFoldDB" id="A0A058ZH66"/>
<feature type="compositionally biased region" description="Polar residues" evidence="1">
    <location>
        <begin position="258"/>
        <end position="268"/>
    </location>
</feature>
<evidence type="ECO:0000313" key="3">
    <source>
        <dbReference type="EMBL" id="KCV80933.1"/>
    </source>
</evidence>
<feature type="compositionally biased region" description="Low complexity" evidence="1">
    <location>
        <begin position="742"/>
        <end position="756"/>
    </location>
</feature>
<feature type="compositionally biased region" description="Pro residues" evidence="1">
    <location>
        <begin position="618"/>
        <end position="627"/>
    </location>
</feature>
<organism evidence="3 4">
    <name type="scientific">Actibacterium atlanticum</name>
    <dbReference type="NCBI Taxonomy" id="1461693"/>
    <lineage>
        <taxon>Bacteria</taxon>
        <taxon>Pseudomonadati</taxon>
        <taxon>Pseudomonadota</taxon>
        <taxon>Alphaproteobacteria</taxon>
        <taxon>Rhodobacterales</taxon>
        <taxon>Roseobacteraceae</taxon>
        <taxon>Actibacterium</taxon>
    </lineage>
</organism>
<dbReference type="PATRIC" id="fig|1461693.3.peg.2992"/>
<accession>A0A058ZH66</accession>
<dbReference type="SUPFAM" id="SSF53067">
    <property type="entry name" value="Actin-like ATPase domain"/>
    <property type="match status" value="1"/>
</dbReference>
<feature type="compositionally biased region" description="Basic and acidic residues" evidence="1">
    <location>
        <begin position="658"/>
        <end position="668"/>
    </location>
</feature>
<keyword evidence="2" id="KW-0812">Transmembrane</keyword>
<feature type="region of interest" description="Disordered" evidence="1">
    <location>
        <begin position="182"/>
        <end position="353"/>
    </location>
</feature>
<feature type="compositionally biased region" description="Low complexity" evidence="1">
    <location>
        <begin position="328"/>
        <end position="339"/>
    </location>
</feature>
<keyword evidence="4" id="KW-1185">Reference proteome</keyword>
<comment type="caution">
    <text evidence="3">The sequence shown here is derived from an EMBL/GenBank/DDBJ whole genome shotgun (WGS) entry which is preliminary data.</text>
</comment>
<keyword evidence="2" id="KW-0472">Membrane</keyword>
<dbReference type="EMBL" id="AQQY01000013">
    <property type="protein sequence ID" value="KCV80933.1"/>
    <property type="molecule type" value="Genomic_DNA"/>
</dbReference>
<feature type="compositionally biased region" description="Acidic residues" evidence="1">
    <location>
        <begin position="186"/>
        <end position="206"/>
    </location>
</feature>
<dbReference type="InterPro" id="IPR043129">
    <property type="entry name" value="ATPase_NBD"/>
</dbReference>
<proteinExistence type="predicted"/>
<evidence type="ECO:0000256" key="2">
    <source>
        <dbReference type="SAM" id="Phobius"/>
    </source>
</evidence>
<feature type="region of interest" description="Disordered" evidence="1">
    <location>
        <begin position="568"/>
        <end position="756"/>
    </location>
</feature>